<feature type="domain" description="Nuclear receptor" evidence="10">
    <location>
        <begin position="34"/>
        <end position="109"/>
    </location>
</feature>
<feature type="compositionally biased region" description="Basic and acidic residues" evidence="9">
    <location>
        <begin position="1"/>
        <end position="19"/>
    </location>
</feature>
<dbReference type="InterPro" id="IPR001628">
    <property type="entry name" value="Znf_hrmn_rcpt"/>
</dbReference>
<evidence type="ECO:0000256" key="1">
    <source>
        <dbReference type="ARBA" id="ARBA00022723"/>
    </source>
</evidence>
<evidence type="ECO:0000256" key="9">
    <source>
        <dbReference type="SAM" id="MobiDB-lite"/>
    </source>
</evidence>
<dbReference type="PRINTS" id="PR00047">
    <property type="entry name" value="STROIDFINGER"/>
</dbReference>
<keyword evidence="4" id="KW-0805">Transcription regulation</keyword>
<feature type="region of interest" description="Disordered" evidence="9">
    <location>
        <begin position="138"/>
        <end position="165"/>
    </location>
</feature>
<dbReference type="SMART" id="SM00430">
    <property type="entry name" value="HOLI"/>
    <property type="match status" value="1"/>
</dbReference>
<gene>
    <name evidence="13 14" type="primary">LOC111137153</name>
</gene>
<evidence type="ECO:0000313" key="14">
    <source>
        <dbReference type="RefSeq" id="XP_022344187.1"/>
    </source>
</evidence>
<dbReference type="Proteomes" id="UP000694844">
    <property type="component" value="Chromosome 1"/>
</dbReference>
<dbReference type="GO" id="GO:0043565">
    <property type="term" value="F:sequence-specific DNA binding"/>
    <property type="evidence" value="ECO:0007669"/>
    <property type="project" value="InterPro"/>
</dbReference>
<evidence type="ECO:0000313" key="13">
    <source>
        <dbReference type="RefSeq" id="XP_022344179.1"/>
    </source>
</evidence>
<keyword evidence="5" id="KW-0238">DNA-binding</keyword>
<dbReference type="InterPro" id="IPR001723">
    <property type="entry name" value="Nuclear_hrmn_rcpt"/>
</dbReference>
<protein>
    <submittedName>
        <fullName evidence="13 14">Retinoic acid receptor alpha-like</fullName>
    </submittedName>
</protein>
<dbReference type="PANTHER" id="PTHR24082">
    <property type="entry name" value="NUCLEAR HORMONE RECEPTOR"/>
    <property type="match status" value="1"/>
</dbReference>
<keyword evidence="1" id="KW-0479">Metal-binding</keyword>
<dbReference type="RefSeq" id="XP_022344179.1">
    <property type="nucleotide sequence ID" value="XM_022488471.1"/>
</dbReference>
<dbReference type="Gene3D" id="1.10.565.10">
    <property type="entry name" value="Retinoid X Receptor"/>
    <property type="match status" value="1"/>
</dbReference>
<reference evidence="13" key="2">
    <citation type="submission" date="2025-04" db="UniProtKB">
        <authorList>
            <consortium name="RefSeq"/>
        </authorList>
    </citation>
    <scope>IDENTIFICATION</scope>
    <source>
        <tissue evidence="13">Whole sample</tissue>
    </source>
</reference>
<dbReference type="InterPro" id="IPR000536">
    <property type="entry name" value="Nucl_hrmn_rcpt_lig-bd"/>
</dbReference>
<dbReference type="CDD" id="cd06916">
    <property type="entry name" value="NR_DBD_like"/>
    <property type="match status" value="1"/>
</dbReference>
<reference evidence="12" key="1">
    <citation type="submission" date="2024-06" db="UniProtKB">
        <authorList>
            <consortium name="RefSeq"/>
        </authorList>
    </citation>
    <scope>NUCLEOTIDE SEQUENCE [LARGE SCALE GENOMIC DNA]</scope>
    <source>
        <tissue evidence="14">Whole sample</tissue>
    </source>
</reference>
<keyword evidence="2" id="KW-0863">Zinc-finger</keyword>
<dbReference type="SMART" id="SM00399">
    <property type="entry name" value="ZnF_C4"/>
    <property type="match status" value="1"/>
</dbReference>
<dbReference type="PROSITE" id="PS51030">
    <property type="entry name" value="NUCLEAR_REC_DBD_2"/>
    <property type="match status" value="1"/>
</dbReference>
<evidence type="ECO:0000256" key="5">
    <source>
        <dbReference type="ARBA" id="ARBA00023125"/>
    </source>
</evidence>
<dbReference type="SUPFAM" id="SSF48508">
    <property type="entry name" value="Nuclear receptor ligand-binding domain"/>
    <property type="match status" value="1"/>
</dbReference>
<evidence type="ECO:0000313" key="12">
    <source>
        <dbReference type="Proteomes" id="UP000694844"/>
    </source>
</evidence>
<name>A0A8B8EW15_CRAVI</name>
<evidence type="ECO:0000256" key="7">
    <source>
        <dbReference type="ARBA" id="ARBA00023170"/>
    </source>
</evidence>
<keyword evidence="7" id="KW-0675">Receptor</keyword>
<accession>A0A8B8EW15</accession>
<dbReference type="PRINTS" id="PR00398">
    <property type="entry name" value="STRDHORMONER"/>
</dbReference>
<dbReference type="InterPro" id="IPR013088">
    <property type="entry name" value="Znf_NHR/GATA"/>
</dbReference>
<dbReference type="RefSeq" id="XP_022344187.1">
    <property type="nucleotide sequence ID" value="XM_022488479.1"/>
</dbReference>
<dbReference type="Pfam" id="PF00104">
    <property type="entry name" value="Hormone_recep"/>
    <property type="match status" value="1"/>
</dbReference>
<organism evidence="12 13">
    <name type="scientific">Crassostrea virginica</name>
    <name type="common">Eastern oyster</name>
    <dbReference type="NCBI Taxonomy" id="6565"/>
    <lineage>
        <taxon>Eukaryota</taxon>
        <taxon>Metazoa</taxon>
        <taxon>Spiralia</taxon>
        <taxon>Lophotrochozoa</taxon>
        <taxon>Mollusca</taxon>
        <taxon>Bivalvia</taxon>
        <taxon>Autobranchia</taxon>
        <taxon>Pteriomorphia</taxon>
        <taxon>Ostreida</taxon>
        <taxon>Ostreoidea</taxon>
        <taxon>Ostreidae</taxon>
        <taxon>Crassostrea</taxon>
    </lineage>
</organism>
<keyword evidence="6" id="KW-0804">Transcription</keyword>
<dbReference type="KEGG" id="cvn:111137153"/>
<evidence type="ECO:0000256" key="2">
    <source>
        <dbReference type="ARBA" id="ARBA00022771"/>
    </source>
</evidence>
<dbReference type="Gene3D" id="3.30.50.10">
    <property type="entry name" value="Erythroid Transcription Factor GATA-1, subunit A"/>
    <property type="match status" value="1"/>
</dbReference>
<keyword evidence="12" id="KW-1185">Reference proteome</keyword>
<keyword evidence="8" id="KW-0539">Nucleus</keyword>
<evidence type="ECO:0000256" key="4">
    <source>
        <dbReference type="ARBA" id="ARBA00023015"/>
    </source>
</evidence>
<feature type="compositionally biased region" description="Polar residues" evidence="9">
    <location>
        <begin position="146"/>
        <end position="158"/>
    </location>
</feature>
<dbReference type="PANTHER" id="PTHR24082:SF506">
    <property type="entry name" value="NR LBD DOMAIN-CONTAINING PROTEIN"/>
    <property type="match status" value="1"/>
</dbReference>
<proteinExistence type="predicted"/>
<feature type="domain" description="NR LBD" evidence="11">
    <location>
        <begin position="261"/>
        <end position="527"/>
    </location>
</feature>
<dbReference type="Pfam" id="PF00105">
    <property type="entry name" value="zf-C4"/>
    <property type="match status" value="1"/>
</dbReference>
<dbReference type="OrthoDB" id="6058386at2759"/>
<dbReference type="GeneID" id="111137153"/>
<evidence type="ECO:0000256" key="6">
    <source>
        <dbReference type="ARBA" id="ARBA00023163"/>
    </source>
</evidence>
<evidence type="ECO:0000256" key="8">
    <source>
        <dbReference type="ARBA" id="ARBA00023242"/>
    </source>
</evidence>
<evidence type="ECO:0000256" key="3">
    <source>
        <dbReference type="ARBA" id="ARBA00022833"/>
    </source>
</evidence>
<dbReference type="GO" id="GO:0008270">
    <property type="term" value="F:zinc ion binding"/>
    <property type="evidence" value="ECO:0007669"/>
    <property type="project" value="UniProtKB-KW"/>
</dbReference>
<evidence type="ECO:0000259" key="10">
    <source>
        <dbReference type="PROSITE" id="PS51030"/>
    </source>
</evidence>
<dbReference type="PROSITE" id="PS51843">
    <property type="entry name" value="NR_LBD"/>
    <property type="match status" value="1"/>
</dbReference>
<sequence>MLGNEEHPENEKETNEKPQKAKKKRNNSKERLEFPPCKVCSGNATGIHYGVYTCEPCKAFFRRAITDKNKYACPKENNCEITAQKRGNCSACRLQKCFDLGMSKSAVRQGRYTIELRTNTILEVKRLANKNAVEVSIDAQKDKSNEPISQEPSASAGTGQCPMETEEESVIEIDPCVQSQLESLEPTSQLEMPVDMALSLLSAENDSNSLDSNLPPKKKVRLRDPVEMLEECVVTPGVKRLSQVSSELEAGPMNVSLSEKQIQCLIQTLVKAHDTIYPNFKKYFEKEHQQYLEEKFLATKKMQEDVFGIKSLLDKEEFEKVYRATGIDVDGRLEFLKKIYSHRERSLMKFITFAKCVEGFSDLSMNDKINLVKHCEHEYWVLGHFTHYHPELNATIGHEIQVSLENNEKIFGQPSSEELLKMFCSLKNMDFRYQEVIILRGIVLFSRDRCELEAAGFVESVQWKLIQCLQYLLELFHPDEPRKFSQCLQLLTDLRGVSEKHHQNKRKQYEDYTLDIIKECPLIYEALEDTISKLKDC</sequence>
<dbReference type="GO" id="GO:0003700">
    <property type="term" value="F:DNA-binding transcription factor activity"/>
    <property type="evidence" value="ECO:0007669"/>
    <property type="project" value="InterPro"/>
</dbReference>
<keyword evidence="3" id="KW-0862">Zinc</keyword>
<dbReference type="SUPFAM" id="SSF57716">
    <property type="entry name" value="Glucocorticoid receptor-like (DNA-binding domain)"/>
    <property type="match status" value="1"/>
</dbReference>
<dbReference type="AlphaFoldDB" id="A0A8B8EW15"/>
<dbReference type="InterPro" id="IPR035500">
    <property type="entry name" value="NHR-like_dom_sf"/>
</dbReference>
<evidence type="ECO:0000259" key="11">
    <source>
        <dbReference type="PROSITE" id="PS51843"/>
    </source>
</evidence>
<dbReference type="InterPro" id="IPR050234">
    <property type="entry name" value="Nuclear_hormone_rcpt_NR1"/>
</dbReference>
<feature type="region of interest" description="Disordered" evidence="9">
    <location>
        <begin position="1"/>
        <end position="29"/>
    </location>
</feature>